<dbReference type="InterPro" id="IPR036388">
    <property type="entry name" value="WH-like_DNA-bd_sf"/>
</dbReference>
<dbReference type="InterPro" id="IPR005149">
    <property type="entry name" value="Tscrpt_reg_PadR_N"/>
</dbReference>
<dbReference type="PANTHER" id="PTHR43252:SF6">
    <property type="entry name" value="NEGATIVE TRANSCRIPTION REGULATOR PADR"/>
    <property type="match status" value="1"/>
</dbReference>
<comment type="caution">
    <text evidence="4">The sequence shown here is derived from an EMBL/GenBank/DDBJ whole genome shotgun (WGS) entry which is preliminary data.</text>
</comment>
<organism evidence="4 5">
    <name type="scientific">Streptomyces chrestomyceticus JCM 4735</name>
    <dbReference type="NCBI Taxonomy" id="1306181"/>
    <lineage>
        <taxon>Bacteria</taxon>
        <taxon>Bacillati</taxon>
        <taxon>Actinomycetota</taxon>
        <taxon>Actinomycetes</taxon>
        <taxon>Kitasatosporales</taxon>
        <taxon>Streptomycetaceae</taxon>
        <taxon>Streptomyces</taxon>
    </lineage>
</organism>
<feature type="domain" description="Transcription regulator PadR C-terminal" evidence="3">
    <location>
        <begin position="92"/>
        <end position="171"/>
    </location>
</feature>
<dbReference type="AlphaFoldDB" id="A0A7U9KVQ2"/>
<gene>
    <name evidence="4" type="ORF">OEIGOIKO_04034</name>
</gene>
<evidence type="ECO:0000256" key="1">
    <source>
        <dbReference type="SAM" id="MobiDB-lite"/>
    </source>
</evidence>
<evidence type="ECO:0000259" key="3">
    <source>
        <dbReference type="Pfam" id="PF10400"/>
    </source>
</evidence>
<feature type="region of interest" description="Disordered" evidence="1">
    <location>
        <begin position="174"/>
        <end position="228"/>
    </location>
</feature>
<dbReference type="Gene3D" id="1.10.10.10">
    <property type="entry name" value="Winged helix-like DNA-binding domain superfamily/Winged helix DNA-binding domain"/>
    <property type="match status" value="1"/>
</dbReference>
<dbReference type="SUPFAM" id="SSF46785">
    <property type="entry name" value="Winged helix' DNA-binding domain"/>
    <property type="match status" value="1"/>
</dbReference>
<evidence type="ECO:0000313" key="4">
    <source>
        <dbReference type="EMBL" id="GCD36274.1"/>
    </source>
</evidence>
<dbReference type="InterPro" id="IPR036390">
    <property type="entry name" value="WH_DNA-bd_sf"/>
</dbReference>
<sequence length="228" mass="25412">MDMSLRHAVLGLLAASPASGYDLMKTFDLSLAHVWPATQSQVYGELNKLTAADLIEVASHGPRGRKEYAITKAGMAELHHWLTEVEPVGPQRHDGLLRVFFLGALTPLEARTYLLQQAERSARAHADYRALADAGDWEGETLAVYGRIALEFGLRQTAMVEEWANWAAAEITSDQARRSREAAGATAGEQDPAHEPEQNSEQIKARIQEYGTEVEQPRVRERARKRQR</sequence>
<dbReference type="PANTHER" id="PTHR43252">
    <property type="entry name" value="TRANSCRIPTIONAL REGULATOR YQJI"/>
    <property type="match status" value="1"/>
</dbReference>
<evidence type="ECO:0000313" key="5">
    <source>
        <dbReference type="Proteomes" id="UP000287830"/>
    </source>
</evidence>
<dbReference type="Pfam" id="PF03551">
    <property type="entry name" value="PadR"/>
    <property type="match status" value="1"/>
</dbReference>
<dbReference type="InterPro" id="IPR018309">
    <property type="entry name" value="Tscrpt_reg_PadR_C"/>
</dbReference>
<accession>A0A7U9KVQ2</accession>
<evidence type="ECO:0000259" key="2">
    <source>
        <dbReference type="Pfam" id="PF03551"/>
    </source>
</evidence>
<dbReference type="Pfam" id="PF10400">
    <property type="entry name" value="Vir_act_alpha_C"/>
    <property type="match status" value="1"/>
</dbReference>
<protein>
    <submittedName>
        <fullName evidence="4">PadR family transcriptional regulator</fullName>
    </submittedName>
</protein>
<proteinExistence type="predicted"/>
<feature type="compositionally biased region" description="Basic and acidic residues" evidence="1">
    <location>
        <begin position="191"/>
        <end position="207"/>
    </location>
</feature>
<reference evidence="4 5" key="1">
    <citation type="submission" date="2018-11" db="EMBL/GenBank/DDBJ databases">
        <title>Whole genome sequence of Streptomyces chrestomyceticus NBRC 13444(T).</title>
        <authorList>
            <person name="Komaki H."/>
            <person name="Tamura T."/>
        </authorList>
    </citation>
    <scope>NUCLEOTIDE SEQUENCE [LARGE SCALE GENOMIC DNA]</scope>
    <source>
        <strain evidence="4 5">NBRC 13444</strain>
    </source>
</reference>
<dbReference type="Proteomes" id="UP000287830">
    <property type="component" value="Unassembled WGS sequence"/>
</dbReference>
<feature type="domain" description="Transcription regulator PadR N-terminal" evidence="2">
    <location>
        <begin position="9"/>
        <end position="79"/>
    </location>
</feature>
<name>A0A7U9KVQ2_9ACTN</name>
<dbReference type="EMBL" id="BHZC01000001">
    <property type="protein sequence ID" value="GCD36274.1"/>
    <property type="molecule type" value="Genomic_DNA"/>
</dbReference>